<reference evidence="1" key="1">
    <citation type="journal article" date="2014" name="Front. Microbiol.">
        <title>High frequency of phylogenetically diverse reductive dehalogenase-homologous genes in deep subseafloor sedimentary metagenomes.</title>
        <authorList>
            <person name="Kawai M."/>
            <person name="Futagami T."/>
            <person name="Toyoda A."/>
            <person name="Takaki Y."/>
            <person name="Nishi S."/>
            <person name="Hori S."/>
            <person name="Arai W."/>
            <person name="Tsubouchi T."/>
            <person name="Morono Y."/>
            <person name="Uchiyama I."/>
            <person name="Ito T."/>
            <person name="Fujiyama A."/>
            <person name="Inagaki F."/>
            <person name="Takami H."/>
        </authorList>
    </citation>
    <scope>NUCLEOTIDE SEQUENCE</scope>
    <source>
        <strain evidence="1">Expedition CK06-06</strain>
    </source>
</reference>
<comment type="caution">
    <text evidence="1">The sequence shown here is derived from an EMBL/GenBank/DDBJ whole genome shotgun (WGS) entry which is preliminary data.</text>
</comment>
<dbReference type="AlphaFoldDB" id="X1LLC2"/>
<name>X1LLC2_9ZZZZ</name>
<sequence length="30" mass="3283">QPSDGSRLVSRAAWLAAAAGFQFVKRLDTY</sequence>
<organism evidence="1">
    <name type="scientific">marine sediment metagenome</name>
    <dbReference type="NCBI Taxonomy" id="412755"/>
    <lineage>
        <taxon>unclassified sequences</taxon>
        <taxon>metagenomes</taxon>
        <taxon>ecological metagenomes</taxon>
    </lineage>
</organism>
<proteinExistence type="predicted"/>
<gene>
    <name evidence="1" type="ORF">S06H3_10290</name>
</gene>
<evidence type="ECO:0000313" key="1">
    <source>
        <dbReference type="EMBL" id="GAI06626.1"/>
    </source>
</evidence>
<dbReference type="EMBL" id="BARV01004740">
    <property type="protein sequence ID" value="GAI06626.1"/>
    <property type="molecule type" value="Genomic_DNA"/>
</dbReference>
<feature type="non-terminal residue" evidence="1">
    <location>
        <position position="1"/>
    </location>
</feature>
<accession>X1LLC2</accession>
<protein>
    <submittedName>
        <fullName evidence="1">Uncharacterized protein</fullName>
    </submittedName>
</protein>